<gene>
    <name evidence="3" type="ORF">G3570_13770</name>
</gene>
<sequence>MSGEEFVLSILAIIGGVGLTGFIFYNIFKIIRTWLGGNSYDDETFERLARAFMQHKKETDRRLQNLEAIVTDEDQHTISKSRSGSSSPKQIEEPRRTIEIEEDEENQETKSSDGNLRNMLRE</sequence>
<organism evidence="3 4">
    <name type="scientific">Halalkalibaculum roseum</name>
    <dbReference type="NCBI Taxonomy" id="2709311"/>
    <lineage>
        <taxon>Bacteria</taxon>
        <taxon>Pseudomonadati</taxon>
        <taxon>Balneolota</taxon>
        <taxon>Balneolia</taxon>
        <taxon>Balneolales</taxon>
        <taxon>Balneolaceae</taxon>
        <taxon>Halalkalibaculum</taxon>
    </lineage>
</organism>
<evidence type="ECO:0000256" key="1">
    <source>
        <dbReference type="SAM" id="MobiDB-lite"/>
    </source>
</evidence>
<dbReference type="Proteomes" id="UP000473278">
    <property type="component" value="Unassembled WGS sequence"/>
</dbReference>
<reference evidence="3 4" key="1">
    <citation type="submission" date="2020-02" db="EMBL/GenBank/DDBJ databases">
        <title>Balneolaceae bacterium YR4-1, complete genome.</title>
        <authorList>
            <person name="Li Y."/>
            <person name="Wu S."/>
        </authorList>
    </citation>
    <scope>NUCLEOTIDE SEQUENCE [LARGE SCALE GENOMIC DNA]</scope>
    <source>
        <strain evidence="3 4">YR4-1</strain>
    </source>
</reference>
<feature type="transmembrane region" description="Helical" evidence="2">
    <location>
        <begin position="6"/>
        <end position="28"/>
    </location>
</feature>
<evidence type="ECO:0000256" key="2">
    <source>
        <dbReference type="SAM" id="Phobius"/>
    </source>
</evidence>
<keyword evidence="4" id="KW-1185">Reference proteome</keyword>
<keyword evidence="2" id="KW-1133">Transmembrane helix</keyword>
<feature type="region of interest" description="Disordered" evidence="1">
    <location>
        <begin position="74"/>
        <end position="122"/>
    </location>
</feature>
<name>A0A6M1SXD2_9BACT</name>
<protein>
    <submittedName>
        <fullName evidence="3">Uncharacterized protein</fullName>
    </submittedName>
</protein>
<accession>A0A6M1SXD2</accession>
<dbReference type="RefSeq" id="WP_165143339.1">
    <property type="nucleotide sequence ID" value="NZ_JAALLT010000004.1"/>
</dbReference>
<keyword evidence="2" id="KW-0812">Transmembrane</keyword>
<dbReference type="AlphaFoldDB" id="A0A6M1SXD2"/>
<keyword evidence="2" id="KW-0472">Membrane</keyword>
<evidence type="ECO:0000313" key="3">
    <source>
        <dbReference type="EMBL" id="NGP77710.1"/>
    </source>
</evidence>
<proteinExistence type="predicted"/>
<comment type="caution">
    <text evidence="3">The sequence shown here is derived from an EMBL/GenBank/DDBJ whole genome shotgun (WGS) entry which is preliminary data.</text>
</comment>
<dbReference type="EMBL" id="JAALLT010000004">
    <property type="protein sequence ID" value="NGP77710.1"/>
    <property type="molecule type" value="Genomic_DNA"/>
</dbReference>
<evidence type="ECO:0000313" key="4">
    <source>
        <dbReference type="Proteomes" id="UP000473278"/>
    </source>
</evidence>
<feature type="compositionally biased region" description="Basic and acidic residues" evidence="1">
    <location>
        <begin position="90"/>
        <end position="99"/>
    </location>
</feature>